<dbReference type="Pfam" id="PF01585">
    <property type="entry name" value="G-patch"/>
    <property type="match status" value="1"/>
</dbReference>
<dbReference type="PANTHER" id="PTHR23340">
    <property type="entry name" value="ARGININE/SERINE RICH SPLICING FACTOR SF4/14"/>
    <property type="match status" value="1"/>
</dbReference>
<feature type="compositionally biased region" description="Basic and acidic residues" evidence="5">
    <location>
        <begin position="248"/>
        <end position="258"/>
    </location>
</feature>
<dbReference type="PANTHER" id="PTHR23340:SF0">
    <property type="entry name" value="SURP AND G-PATCH DOMAIN-CONTAINING PROTEIN 1 ISOFORM X1"/>
    <property type="match status" value="1"/>
</dbReference>
<dbReference type="GO" id="GO:0003723">
    <property type="term" value="F:RNA binding"/>
    <property type="evidence" value="ECO:0000318"/>
    <property type="project" value="GO_Central"/>
</dbReference>
<keyword evidence="2" id="KW-0507">mRNA processing</keyword>
<dbReference type="SMART" id="SM00648">
    <property type="entry name" value="SWAP"/>
    <property type="match status" value="1"/>
</dbReference>
<dbReference type="InterPro" id="IPR000467">
    <property type="entry name" value="G_patch_dom"/>
</dbReference>
<evidence type="ECO:0000256" key="2">
    <source>
        <dbReference type="ARBA" id="ARBA00022664"/>
    </source>
</evidence>
<dbReference type="SMART" id="SM00443">
    <property type="entry name" value="G_patch"/>
    <property type="match status" value="1"/>
</dbReference>
<evidence type="ECO:0000256" key="4">
    <source>
        <dbReference type="ARBA" id="ARBA00023242"/>
    </source>
</evidence>
<gene>
    <name evidence="8" type="ORF">SELMODRAFT_442629</name>
</gene>
<dbReference type="Gramene" id="EFJ24410">
    <property type="protein sequence ID" value="EFJ24410"/>
    <property type="gene ID" value="SELMODRAFT_442629"/>
</dbReference>
<evidence type="ECO:0000256" key="1">
    <source>
        <dbReference type="ARBA" id="ARBA00004123"/>
    </source>
</evidence>
<dbReference type="KEGG" id="smo:SELMODRAFT_442629"/>
<dbReference type="GO" id="GO:0005654">
    <property type="term" value="C:nucleoplasm"/>
    <property type="evidence" value="ECO:0000318"/>
    <property type="project" value="GO_Central"/>
</dbReference>
<evidence type="ECO:0008006" key="10">
    <source>
        <dbReference type="Google" id="ProtNLM"/>
    </source>
</evidence>
<keyword evidence="4" id="KW-0539">Nucleus</keyword>
<evidence type="ECO:0000313" key="8">
    <source>
        <dbReference type="EMBL" id="EFJ24410.1"/>
    </source>
</evidence>
<feature type="region of interest" description="Disordered" evidence="5">
    <location>
        <begin position="245"/>
        <end position="267"/>
    </location>
</feature>
<dbReference type="Gene3D" id="1.10.10.790">
    <property type="entry name" value="Surp module"/>
    <property type="match status" value="1"/>
</dbReference>
<dbReference type="HOGENOM" id="CLU_624709_0_0_1"/>
<dbReference type="GO" id="GO:0008380">
    <property type="term" value="P:RNA splicing"/>
    <property type="evidence" value="ECO:0007669"/>
    <property type="project" value="UniProtKB-KW"/>
</dbReference>
<dbReference type="EMBL" id="GL377590">
    <property type="protein sequence ID" value="EFJ24410.1"/>
    <property type="molecule type" value="Genomic_DNA"/>
</dbReference>
<dbReference type="InParanoid" id="D8RUI4"/>
<organism evidence="9">
    <name type="scientific">Selaginella moellendorffii</name>
    <name type="common">Spikemoss</name>
    <dbReference type="NCBI Taxonomy" id="88036"/>
    <lineage>
        <taxon>Eukaryota</taxon>
        <taxon>Viridiplantae</taxon>
        <taxon>Streptophyta</taxon>
        <taxon>Embryophyta</taxon>
        <taxon>Tracheophyta</taxon>
        <taxon>Lycopodiopsida</taxon>
        <taxon>Selaginellales</taxon>
        <taxon>Selaginellaceae</taxon>
        <taxon>Selaginella</taxon>
    </lineage>
</organism>
<protein>
    <recommendedName>
        <fullName evidence="10">G-patch domain-containing protein</fullName>
    </recommendedName>
</protein>
<proteinExistence type="predicted"/>
<keyword evidence="9" id="KW-1185">Reference proteome</keyword>
<dbReference type="Proteomes" id="UP000001514">
    <property type="component" value="Unassembled WGS sequence"/>
</dbReference>
<feature type="domain" description="G-patch" evidence="7">
    <location>
        <begin position="348"/>
        <end position="395"/>
    </location>
</feature>
<dbReference type="OMA" id="HQWKQCE"/>
<evidence type="ECO:0000259" key="6">
    <source>
        <dbReference type="PROSITE" id="PS50128"/>
    </source>
</evidence>
<feature type="region of interest" description="Disordered" evidence="5">
    <location>
        <begin position="1"/>
        <end position="50"/>
    </location>
</feature>
<feature type="compositionally biased region" description="Basic and acidic residues" evidence="5">
    <location>
        <begin position="282"/>
        <end position="294"/>
    </location>
</feature>
<dbReference type="AlphaFoldDB" id="D8RUI4"/>
<dbReference type="SUPFAM" id="SSF109905">
    <property type="entry name" value="Surp module (SWAP domain)"/>
    <property type="match status" value="1"/>
</dbReference>
<dbReference type="GO" id="GO:0006397">
    <property type="term" value="P:mRNA processing"/>
    <property type="evidence" value="ECO:0007669"/>
    <property type="project" value="UniProtKB-KW"/>
</dbReference>
<evidence type="ECO:0000313" key="9">
    <source>
        <dbReference type="Proteomes" id="UP000001514"/>
    </source>
</evidence>
<evidence type="ECO:0000256" key="5">
    <source>
        <dbReference type="SAM" id="MobiDB-lite"/>
    </source>
</evidence>
<accession>D8RUI4</accession>
<reference evidence="8 9" key="1">
    <citation type="journal article" date="2011" name="Science">
        <title>The Selaginella genome identifies genetic changes associated with the evolution of vascular plants.</title>
        <authorList>
            <person name="Banks J.A."/>
            <person name="Nishiyama T."/>
            <person name="Hasebe M."/>
            <person name="Bowman J.L."/>
            <person name="Gribskov M."/>
            <person name="dePamphilis C."/>
            <person name="Albert V.A."/>
            <person name="Aono N."/>
            <person name="Aoyama T."/>
            <person name="Ambrose B.A."/>
            <person name="Ashton N.W."/>
            <person name="Axtell M.J."/>
            <person name="Barker E."/>
            <person name="Barker M.S."/>
            <person name="Bennetzen J.L."/>
            <person name="Bonawitz N.D."/>
            <person name="Chapple C."/>
            <person name="Cheng C."/>
            <person name="Correa L.G."/>
            <person name="Dacre M."/>
            <person name="DeBarry J."/>
            <person name="Dreyer I."/>
            <person name="Elias M."/>
            <person name="Engstrom E.M."/>
            <person name="Estelle M."/>
            <person name="Feng L."/>
            <person name="Finet C."/>
            <person name="Floyd S.K."/>
            <person name="Frommer W.B."/>
            <person name="Fujita T."/>
            <person name="Gramzow L."/>
            <person name="Gutensohn M."/>
            <person name="Harholt J."/>
            <person name="Hattori M."/>
            <person name="Heyl A."/>
            <person name="Hirai T."/>
            <person name="Hiwatashi Y."/>
            <person name="Ishikawa M."/>
            <person name="Iwata M."/>
            <person name="Karol K.G."/>
            <person name="Koehler B."/>
            <person name="Kolukisaoglu U."/>
            <person name="Kubo M."/>
            <person name="Kurata T."/>
            <person name="Lalonde S."/>
            <person name="Li K."/>
            <person name="Li Y."/>
            <person name="Litt A."/>
            <person name="Lyons E."/>
            <person name="Manning G."/>
            <person name="Maruyama T."/>
            <person name="Michael T.P."/>
            <person name="Mikami K."/>
            <person name="Miyazaki S."/>
            <person name="Morinaga S."/>
            <person name="Murata T."/>
            <person name="Mueller-Roeber B."/>
            <person name="Nelson D.R."/>
            <person name="Obara M."/>
            <person name="Oguri Y."/>
            <person name="Olmstead R.G."/>
            <person name="Onodera N."/>
            <person name="Petersen B.L."/>
            <person name="Pils B."/>
            <person name="Prigge M."/>
            <person name="Rensing S.A."/>
            <person name="Riano-Pachon D.M."/>
            <person name="Roberts A.W."/>
            <person name="Sato Y."/>
            <person name="Scheller H.V."/>
            <person name="Schulz B."/>
            <person name="Schulz C."/>
            <person name="Shakirov E.V."/>
            <person name="Shibagaki N."/>
            <person name="Shinohara N."/>
            <person name="Shippen D.E."/>
            <person name="Soerensen I."/>
            <person name="Sotooka R."/>
            <person name="Sugimoto N."/>
            <person name="Sugita M."/>
            <person name="Sumikawa N."/>
            <person name="Tanurdzic M."/>
            <person name="Theissen G."/>
            <person name="Ulvskov P."/>
            <person name="Wakazuki S."/>
            <person name="Weng J.K."/>
            <person name="Willats W.W."/>
            <person name="Wipf D."/>
            <person name="Wolf P.G."/>
            <person name="Yang L."/>
            <person name="Zimmer A.D."/>
            <person name="Zhu Q."/>
            <person name="Mitros T."/>
            <person name="Hellsten U."/>
            <person name="Loque D."/>
            <person name="Otillar R."/>
            <person name="Salamov A."/>
            <person name="Schmutz J."/>
            <person name="Shapiro H."/>
            <person name="Lindquist E."/>
            <person name="Lucas S."/>
            <person name="Rokhsar D."/>
            <person name="Grigoriev I.V."/>
        </authorList>
    </citation>
    <scope>NUCLEOTIDE SEQUENCE [LARGE SCALE GENOMIC DNA]</scope>
</reference>
<dbReference type="InterPro" id="IPR040169">
    <property type="entry name" value="SUGP1/2"/>
</dbReference>
<dbReference type="OrthoDB" id="4822at2759"/>
<dbReference type="InterPro" id="IPR000061">
    <property type="entry name" value="Surp"/>
</dbReference>
<dbReference type="eggNOG" id="KOG0965">
    <property type="taxonomic scope" value="Eukaryota"/>
</dbReference>
<sequence>MSTPPFPNDGSFLERFKQMQGAPAVAATTSAVSEPPSTSTSSTSSSTGVQPVSITIKKNCCIGSKAPPVTPASNGKLAFSLKAKVVRPAVNPLKLGDNDDDEEESAAAASTAPAAAKVVMERPAKKQRFDVVDAPSHSALPAPPLDPDVRKVAEKLASFVAKSGREFEDITRQKNPTDPRFGFLFDVNCSDYKYYEHKLAEEESFLNKPHTPIVLQHATPSRQQSFPQRSSQRTNFQTPASALYENGEEARHEQEQDTAKQSTEPDSLAMMDFYMKKAAQEDLRKAPKQTKDEMPPPLSLTSTPSTKRGHHMGDYIPQEELERFMAKCNDVSAQKNILEATEKARIQADNVGHRLLSKMGWKEGEGLGSARGGRADPVQAGQVKLNNLGLGAQQPGEVNSEDDIYEQYKKRMMLGYRFRPNPLNNPRKAYY</sequence>
<comment type="subcellular location">
    <subcellularLocation>
        <location evidence="1">Nucleus</location>
    </subcellularLocation>
</comment>
<evidence type="ECO:0000259" key="7">
    <source>
        <dbReference type="PROSITE" id="PS50174"/>
    </source>
</evidence>
<keyword evidence="3" id="KW-0508">mRNA splicing</keyword>
<feature type="domain" description="SURP motif" evidence="6">
    <location>
        <begin position="152"/>
        <end position="195"/>
    </location>
</feature>
<feature type="compositionally biased region" description="Low complexity" evidence="5">
    <location>
        <begin position="22"/>
        <end position="50"/>
    </location>
</feature>
<dbReference type="FunCoup" id="D8RUI4">
    <property type="interactions" value="3995"/>
</dbReference>
<feature type="region of interest" description="Disordered" evidence="5">
    <location>
        <begin position="282"/>
        <end position="311"/>
    </location>
</feature>
<dbReference type="PROSITE" id="PS50174">
    <property type="entry name" value="G_PATCH"/>
    <property type="match status" value="1"/>
</dbReference>
<evidence type="ECO:0000256" key="3">
    <source>
        <dbReference type="ARBA" id="ARBA00023187"/>
    </source>
</evidence>
<dbReference type="Pfam" id="PF01805">
    <property type="entry name" value="Surp"/>
    <property type="match status" value="1"/>
</dbReference>
<dbReference type="STRING" id="88036.D8RUI4"/>
<dbReference type="PROSITE" id="PS50128">
    <property type="entry name" value="SURP"/>
    <property type="match status" value="1"/>
</dbReference>
<name>D8RUI4_SELML</name>
<dbReference type="InterPro" id="IPR035967">
    <property type="entry name" value="SWAP/Surp_sf"/>
</dbReference>